<reference evidence="2" key="1">
    <citation type="submission" date="2017-08" db="EMBL/GenBank/DDBJ databases">
        <title>A dynamic microbial community with high functional redundancy inhabits the cold, oxic subseafloor aquifer.</title>
        <authorList>
            <person name="Tully B.J."/>
            <person name="Wheat C.G."/>
            <person name="Glazer B.T."/>
            <person name="Huber J.A."/>
        </authorList>
    </citation>
    <scope>NUCLEOTIDE SEQUENCE [LARGE SCALE GENOMIC DNA]</scope>
</reference>
<evidence type="ECO:0000313" key="1">
    <source>
        <dbReference type="EMBL" id="PCJ27947.1"/>
    </source>
</evidence>
<evidence type="ECO:0000313" key="2">
    <source>
        <dbReference type="Proteomes" id="UP000218327"/>
    </source>
</evidence>
<accession>A0A2A5B8Q7</accession>
<name>A0A2A5B8Q7_9GAMM</name>
<dbReference type="AlphaFoldDB" id="A0A2A5B8Q7"/>
<protein>
    <submittedName>
        <fullName evidence="1">Uncharacterized protein</fullName>
    </submittedName>
</protein>
<organism evidence="1 2">
    <name type="scientific">SAR86 cluster bacterium</name>
    <dbReference type="NCBI Taxonomy" id="2030880"/>
    <lineage>
        <taxon>Bacteria</taxon>
        <taxon>Pseudomonadati</taxon>
        <taxon>Pseudomonadota</taxon>
        <taxon>Gammaproteobacteria</taxon>
        <taxon>SAR86 cluster</taxon>
    </lineage>
</organism>
<sequence>MNEPQWDDSIEEVNDIFEAAAIMPNIAPRTRLSTVESKTQLTELRRRIEERLDSKRIAHEFEYDEVLDSAQSA</sequence>
<proteinExistence type="predicted"/>
<dbReference type="EMBL" id="NVVJ01000004">
    <property type="protein sequence ID" value="PCJ27947.1"/>
    <property type="molecule type" value="Genomic_DNA"/>
</dbReference>
<dbReference type="Proteomes" id="UP000218327">
    <property type="component" value="Unassembled WGS sequence"/>
</dbReference>
<comment type="caution">
    <text evidence="1">The sequence shown here is derived from an EMBL/GenBank/DDBJ whole genome shotgun (WGS) entry which is preliminary data.</text>
</comment>
<gene>
    <name evidence="1" type="ORF">COA96_01935</name>
</gene>